<comment type="subcellular location">
    <subcellularLocation>
        <location evidence="1">Cytoplasm</location>
    </subcellularLocation>
</comment>
<evidence type="ECO:0000256" key="5">
    <source>
        <dbReference type="RuleBase" id="RU003616"/>
    </source>
</evidence>
<gene>
    <name evidence="7" type="ORF">VNO78_00727</name>
</gene>
<dbReference type="AlphaFoldDB" id="A0AAN9SXP7"/>
<evidence type="ECO:0000313" key="8">
    <source>
        <dbReference type="Proteomes" id="UP001386955"/>
    </source>
</evidence>
<reference evidence="7 8" key="1">
    <citation type="submission" date="2024-01" db="EMBL/GenBank/DDBJ databases">
        <title>The genomes of 5 underutilized Papilionoideae crops provide insights into root nodulation and disease resistanc.</title>
        <authorList>
            <person name="Jiang F."/>
        </authorList>
    </citation>
    <scope>NUCLEOTIDE SEQUENCE [LARGE SCALE GENOMIC DNA]</scope>
    <source>
        <strain evidence="7">DUOXIRENSHENG_FW03</strain>
        <tissue evidence="7">Leaves</tissue>
    </source>
</reference>
<keyword evidence="8" id="KW-1185">Reference proteome</keyword>
<proteinExistence type="inferred from homology"/>
<evidence type="ECO:0000256" key="2">
    <source>
        <dbReference type="ARBA" id="ARBA00022490"/>
    </source>
</evidence>
<feature type="domain" description="SHSP" evidence="6">
    <location>
        <begin position="90"/>
        <end position="206"/>
    </location>
</feature>
<protein>
    <recommendedName>
        <fullName evidence="6">SHSP domain-containing protein</fullName>
    </recommendedName>
</protein>
<dbReference type="PROSITE" id="PS01031">
    <property type="entry name" value="SHSP"/>
    <property type="match status" value="1"/>
</dbReference>
<comment type="similarity">
    <text evidence="4 5">Belongs to the small heat shock protein (HSP20) family.</text>
</comment>
<organism evidence="7 8">
    <name type="scientific">Psophocarpus tetragonolobus</name>
    <name type="common">Winged bean</name>
    <name type="synonym">Dolichos tetragonolobus</name>
    <dbReference type="NCBI Taxonomy" id="3891"/>
    <lineage>
        <taxon>Eukaryota</taxon>
        <taxon>Viridiplantae</taxon>
        <taxon>Streptophyta</taxon>
        <taxon>Embryophyta</taxon>
        <taxon>Tracheophyta</taxon>
        <taxon>Spermatophyta</taxon>
        <taxon>Magnoliopsida</taxon>
        <taxon>eudicotyledons</taxon>
        <taxon>Gunneridae</taxon>
        <taxon>Pentapetalae</taxon>
        <taxon>rosids</taxon>
        <taxon>fabids</taxon>
        <taxon>Fabales</taxon>
        <taxon>Fabaceae</taxon>
        <taxon>Papilionoideae</taxon>
        <taxon>50 kb inversion clade</taxon>
        <taxon>NPAAA clade</taxon>
        <taxon>indigoferoid/millettioid clade</taxon>
        <taxon>Phaseoleae</taxon>
        <taxon>Psophocarpus</taxon>
    </lineage>
</organism>
<dbReference type="GO" id="GO:0005737">
    <property type="term" value="C:cytoplasm"/>
    <property type="evidence" value="ECO:0007669"/>
    <property type="project" value="UniProtKB-SubCell"/>
</dbReference>
<sequence length="208" mass="23222">MVYNVLDGVVCTTIAFPLALVKMTPKLESDFLLGVPPEQCKENDDDEKSRMRQLLIVKKWKEGNGYDVDGFGVSTVKHSASNYGSDRGGRADADIRARRQSNGCDSPNSYVFVIDMPGLKSEDIKVQVEDHNVLLISGERKRKDDKDGAKYLRMERRVAKFMRKFTLPQNANPDAISALCQDGVLTVTVNKLPPPQPKKPRTIQVQIA</sequence>
<keyword evidence="2" id="KW-0963">Cytoplasm</keyword>
<evidence type="ECO:0000256" key="1">
    <source>
        <dbReference type="ARBA" id="ARBA00004496"/>
    </source>
</evidence>
<dbReference type="GO" id="GO:0006950">
    <property type="term" value="P:response to stress"/>
    <property type="evidence" value="ECO:0007669"/>
    <property type="project" value="UniProtKB-ARBA"/>
</dbReference>
<name>A0AAN9SXP7_PSOTE</name>
<dbReference type="InterPro" id="IPR031107">
    <property type="entry name" value="Small_HSP"/>
</dbReference>
<dbReference type="SUPFAM" id="SSF49764">
    <property type="entry name" value="HSP20-like chaperones"/>
    <property type="match status" value="1"/>
</dbReference>
<evidence type="ECO:0000256" key="3">
    <source>
        <dbReference type="ARBA" id="ARBA00023016"/>
    </source>
</evidence>
<dbReference type="Pfam" id="PF00011">
    <property type="entry name" value="HSP20"/>
    <property type="match status" value="1"/>
</dbReference>
<dbReference type="InterPro" id="IPR002068">
    <property type="entry name" value="A-crystallin/Hsp20_dom"/>
</dbReference>
<dbReference type="InterPro" id="IPR008978">
    <property type="entry name" value="HSP20-like_chaperone"/>
</dbReference>
<dbReference type="PANTHER" id="PTHR11527">
    <property type="entry name" value="HEAT-SHOCK PROTEIN 20 FAMILY MEMBER"/>
    <property type="match status" value="1"/>
</dbReference>
<dbReference type="Gene3D" id="2.60.40.790">
    <property type="match status" value="1"/>
</dbReference>
<evidence type="ECO:0000313" key="7">
    <source>
        <dbReference type="EMBL" id="KAK7410164.1"/>
    </source>
</evidence>
<evidence type="ECO:0000259" key="6">
    <source>
        <dbReference type="PROSITE" id="PS01031"/>
    </source>
</evidence>
<dbReference type="FunFam" id="2.60.40.790:FF:000010">
    <property type="entry name" value="17.3 kDa class II heat shock protein-like"/>
    <property type="match status" value="1"/>
</dbReference>
<keyword evidence="3" id="KW-0346">Stress response</keyword>
<accession>A0AAN9SXP7</accession>
<comment type="caution">
    <text evidence="7">The sequence shown here is derived from an EMBL/GenBank/DDBJ whole genome shotgun (WGS) entry which is preliminary data.</text>
</comment>
<dbReference type="Proteomes" id="UP001386955">
    <property type="component" value="Unassembled WGS sequence"/>
</dbReference>
<evidence type="ECO:0000256" key="4">
    <source>
        <dbReference type="PROSITE-ProRule" id="PRU00285"/>
    </source>
</evidence>
<dbReference type="EMBL" id="JAYMYS010000001">
    <property type="protein sequence ID" value="KAK7410164.1"/>
    <property type="molecule type" value="Genomic_DNA"/>
</dbReference>